<dbReference type="Pfam" id="PF07549">
    <property type="entry name" value="Sec_GG"/>
    <property type="match status" value="1"/>
</dbReference>
<dbReference type="NCBIfam" id="TIGR01129">
    <property type="entry name" value="secD"/>
    <property type="match status" value="1"/>
</dbReference>
<evidence type="ECO:0000256" key="8">
    <source>
        <dbReference type="ARBA" id="ARBA00023136"/>
    </source>
</evidence>
<dbReference type="HAMAP" id="MF_01463_B">
    <property type="entry name" value="SecD_B"/>
    <property type="match status" value="1"/>
</dbReference>
<keyword evidence="4 9" id="KW-0812">Transmembrane</keyword>
<feature type="domain" description="SecDF P1 head subdomain" evidence="13">
    <location>
        <begin position="242"/>
        <end position="347"/>
    </location>
</feature>
<comment type="similarity">
    <text evidence="10">Belongs to the SecD/SecF family. SecF subfamily.</text>
</comment>
<comment type="function">
    <text evidence="9">Part of the Sec protein translocase complex. Interacts with the SecYEG preprotein conducting channel. SecDF uses the proton motive force (PMF) to complete protein translocation after the ATP-dependent function of SecA.</text>
</comment>
<dbReference type="InterPro" id="IPR022646">
    <property type="entry name" value="SecD/SecF_CS"/>
</dbReference>
<evidence type="ECO:0000256" key="1">
    <source>
        <dbReference type="ARBA" id="ARBA00004651"/>
    </source>
</evidence>
<dbReference type="Pfam" id="PF02355">
    <property type="entry name" value="SecD_SecF_C"/>
    <property type="match status" value="2"/>
</dbReference>
<feature type="transmembrane region" description="Helical" evidence="9">
    <location>
        <begin position="371"/>
        <end position="390"/>
    </location>
</feature>
<evidence type="ECO:0000313" key="15">
    <source>
        <dbReference type="Proteomes" id="UP000886845"/>
    </source>
</evidence>
<dbReference type="Proteomes" id="UP000886845">
    <property type="component" value="Unassembled WGS sequence"/>
</dbReference>
<dbReference type="InterPro" id="IPR048634">
    <property type="entry name" value="SecD_SecF_C"/>
</dbReference>
<feature type="transmembrane region" description="Helical" evidence="9">
    <location>
        <begin position="814"/>
        <end position="835"/>
    </location>
</feature>
<keyword evidence="7 9" id="KW-0811">Translocation</keyword>
<dbReference type="GO" id="GO:0006605">
    <property type="term" value="P:protein targeting"/>
    <property type="evidence" value="ECO:0007669"/>
    <property type="project" value="UniProtKB-UniRule"/>
</dbReference>
<accession>A0A9D1NN94</accession>
<dbReference type="Gene3D" id="1.20.1640.10">
    <property type="entry name" value="Multidrug efflux transporter AcrB transmembrane domain"/>
    <property type="match status" value="2"/>
</dbReference>
<dbReference type="PRINTS" id="PR01755">
    <property type="entry name" value="SECFTRNLCASE"/>
</dbReference>
<organism evidence="14 15">
    <name type="scientific">Candidatus Spyradenecus faecavium</name>
    <dbReference type="NCBI Taxonomy" id="2840947"/>
    <lineage>
        <taxon>Bacteria</taxon>
        <taxon>Pseudomonadati</taxon>
        <taxon>Lentisphaerota</taxon>
        <taxon>Lentisphaeria</taxon>
        <taxon>Lentisphaerales</taxon>
        <taxon>Lentisphaeraceae</taxon>
        <taxon>Lentisphaeraceae incertae sedis</taxon>
        <taxon>Candidatus Spyradenecus</taxon>
    </lineage>
</organism>
<evidence type="ECO:0000256" key="6">
    <source>
        <dbReference type="ARBA" id="ARBA00022989"/>
    </source>
</evidence>
<comment type="caution">
    <text evidence="14">The sequence shown here is derived from an EMBL/GenBank/DDBJ whole genome shotgun (WGS) entry which is preliminary data.</text>
</comment>
<feature type="transmembrane region" description="Helical" evidence="9">
    <location>
        <begin position="711"/>
        <end position="729"/>
    </location>
</feature>
<dbReference type="PANTHER" id="PTHR30081">
    <property type="entry name" value="PROTEIN-EXPORT MEMBRANE PROTEIN SEC"/>
    <property type="match status" value="1"/>
</dbReference>
<dbReference type="InterPro" id="IPR005791">
    <property type="entry name" value="SecD"/>
</dbReference>
<feature type="domain" description="Protein export membrane protein SecD/SecF C-terminal" evidence="11">
    <location>
        <begin position="691"/>
        <end position="866"/>
    </location>
</feature>
<feature type="domain" description="Protein translocase subunit SecDF P1" evidence="12">
    <location>
        <begin position="103"/>
        <end position="161"/>
    </location>
</feature>
<comment type="subcellular location">
    <subcellularLocation>
        <location evidence="1 9">Cell membrane</location>
        <topology evidence="1 9">Multi-pass membrane protein</topology>
    </subcellularLocation>
</comment>
<feature type="transmembrane region" description="Helical" evidence="9">
    <location>
        <begin position="841"/>
        <end position="866"/>
    </location>
</feature>
<evidence type="ECO:0000256" key="4">
    <source>
        <dbReference type="ARBA" id="ARBA00022692"/>
    </source>
</evidence>
<comment type="subunit">
    <text evidence="9">Forms a complex with SecF. Part of the essential Sec protein translocation apparatus which comprises SecA, SecYEG and auxiliary proteins SecDF. Other proteins may also be involved.</text>
</comment>
<evidence type="ECO:0000259" key="11">
    <source>
        <dbReference type="Pfam" id="PF02355"/>
    </source>
</evidence>
<dbReference type="GO" id="GO:0065002">
    <property type="term" value="P:intracellular protein transmembrane transport"/>
    <property type="evidence" value="ECO:0007669"/>
    <property type="project" value="UniProtKB-UniRule"/>
</dbReference>
<keyword evidence="3 9" id="KW-1003">Cell membrane</keyword>
<feature type="transmembrane region" description="Helical" evidence="9">
    <location>
        <begin position="568"/>
        <end position="585"/>
    </location>
</feature>
<feature type="transmembrane region" description="Helical" evidence="9">
    <location>
        <begin position="441"/>
        <end position="463"/>
    </location>
</feature>
<feature type="transmembrane region" description="Helical" evidence="9">
    <location>
        <begin position="12"/>
        <end position="30"/>
    </location>
</feature>
<dbReference type="Gene3D" id="3.30.1360.200">
    <property type="match status" value="1"/>
</dbReference>
<evidence type="ECO:0000256" key="2">
    <source>
        <dbReference type="ARBA" id="ARBA00022448"/>
    </source>
</evidence>
<dbReference type="Pfam" id="PF22599">
    <property type="entry name" value="SecDF_P1_head"/>
    <property type="match status" value="1"/>
</dbReference>
<feature type="transmembrane region" description="Helical" evidence="9">
    <location>
        <begin position="736"/>
        <end position="756"/>
    </location>
</feature>
<dbReference type="InterPro" id="IPR022645">
    <property type="entry name" value="SecD/SecF_bac"/>
</dbReference>
<sequence>MLNFKDMDTPSLIKWAILAVLVAFSCYVTFPVKDKVRLGLDLQGGTSFTIAIDQAQLKADALNEVCQREKVADLSKLDQGRRDALDAQAAAKVAADLRGADETVLEVLRRRIDALGTNEPIITSLGEHRFSVQIPGAGAAQREAAEKSIGQASFLELRLVAPNNEAIAQAAMGSTRTPKGYERVTCSGTPALARAKDYLDQVKADESIPAQLARFGSPSQLYECVLERIGVADDGSGRDAYRPMYLSRAASTTITGDTVVKARADRDTMTGGNVINVEFNGEGSDKLAKLSSNHTGERMAVVLDDVVRSAPVLREPITGGNCQISGDFTWAEATGLAGVFNAGALNVPITILETRSVSPSLGQEAIDKGTLASVIGVAAVFLFMLCYYLFCGVIADVALALNVILWPAGMVIAAGVLSAVYPNGAEGSGSINQLPVLTLPGIAGLVLSVGMAVDANVLIFERMREEFRLGKTVKTAIAAGYDRAFLAILDSNLTTLITGVILFIFGSGPIRGFAITLCGGIIISMFTALVVTRLIFRLVAQDSTKPYKMFQWVPETIDIDFLRWGKPLAFAALAVILVTVGLFLFRAKANPSDVMAVDFTGGLSITYEATLKSDGTPVTLDADMVRSVVDGIEGISDPTVQNAEAEGGKTQTLVKTAVTEVTVVNEQGVAEVIPSKEAIRAAIDAATPDYNVALVDEQQVGSQIGDELKSAAVWSIVASLICIILYVSYRFQFGFALGGVVALAHDALMTLGIYSLCGNQVSLTTVAALLTIVGYSINDTIVAFDRVREIMERDPALDFATAVRRGLNQTLSRTVLTTLSTLMPVAALYFFGGAAMHDFAFALFVGMVAGTFSTLFIAPVVTVAWYRGKRPHMPVDRKAEQAKAVAP</sequence>
<dbReference type="GO" id="GO:0005886">
    <property type="term" value="C:plasma membrane"/>
    <property type="evidence" value="ECO:0007669"/>
    <property type="project" value="UniProtKB-SubCell"/>
</dbReference>
<feature type="transmembrane region" description="Helical" evidence="9">
    <location>
        <begin position="762"/>
        <end position="784"/>
    </location>
</feature>
<dbReference type="InterPro" id="IPR022813">
    <property type="entry name" value="SecD/SecF_arch_bac"/>
</dbReference>
<reference evidence="14" key="1">
    <citation type="submission" date="2020-10" db="EMBL/GenBank/DDBJ databases">
        <authorList>
            <person name="Gilroy R."/>
        </authorList>
    </citation>
    <scope>NUCLEOTIDE SEQUENCE</scope>
    <source>
        <strain evidence="14">35461</strain>
    </source>
</reference>
<dbReference type="PROSITE" id="PS51257">
    <property type="entry name" value="PROKAR_LIPOPROTEIN"/>
    <property type="match status" value="1"/>
</dbReference>
<comment type="subunit">
    <text evidence="10">Forms a complex with SecD. Part of the essential Sec protein translocation apparatus which comprises SecA, SecYEG and auxiliary proteins SecDF. Other proteins may also be involved.</text>
</comment>
<comment type="similarity">
    <text evidence="9">Belongs to the SecD/SecF family. SecD subfamily.</text>
</comment>
<keyword evidence="6 9" id="KW-1133">Transmembrane helix</keyword>
<dbReference type="GO" id="GO:0043952">
    <property type="term" value="P:protein transport by the Sec complex"/>
    <property type="evidence" value="ECO:0007669"/>
    <property type="project" value="UniProtKB-UniRule"/>
</dbReference>
<evidence type="ECO:0000259" key="12">
    <source>
        <dbReference type="Pfam" id="PF21760"/>
    </source>
</evidence>
<reference evidence="14" key="2">
    <citation type="journal article" date="2021" name="PeerJ">
        <title>Extensive microbial diversity within the chicken gut microbiome revealed by metagenomics and culture.</title>
        <authorList>
            <person name="Gilroy R."/>
            <person name="Ravi A."/>
            <person name="Getino M."/>
            <person name="Pursley I."/>
            <person name="Horton D.L."/>
            <person name="Alikhan N.F."/>
            <person name="Baker D."/>
            <person name="Gharbi K."/>
            <person name="Hall N."/>
            <person name="Watson M."/>
            <person name="Adriaenssens E.M."/>
            <person name="Foster-Nyarko E."/>
            <person name="Jarju S."/>
            <person name="Secka A."/>
            <person name="Antonio M."/>
            <person name="Oren A."/>
            <person name="Chaudhuri R.R."/>
            <person name="La Ragione R."/>
            <person name="Hildebrand F."/>
            <person name="Pallen M.J."/>
        </authorList>
    </citation>
    <scope>NUCLEOTIDE SEQUENCE</scope>
    <source>
        <strain evidence="14">35461</strain>
    </source>
</reference>
<feature type="domain" description="Protein export membrane protein SecD/SecF C-terminal" evidence="11">
    <location>
        <begin position="349"/>
        <end position="536"/>
    </location>
</feature>
<evidence type="ECO:0000259" key="13">
    <source>
        <dbReference type="Pfam" id="PF22599"/>
    </source>
</evidence>
<name>A0A9D1NN94_9BACT</name>
<evidence type="ECO:0000256" key="7">
    <source>
        <dbReference type="ARBA" id="ARBA00023010"/>
    </source>
</evidence>
<dbReference type="InterPro" id="IPR048631">
    <property type="entry name" value="SecD_1st"/>
</dbReference>
<evidence type="ECO:0000256" key="10">
    <source>
        <dbReference type="HAMAP-Rule" id="MF_01464"/>
    </source>
</evidence>
<evidence type="ECO:0000256" key="5">
    <source>
        <dbReference type="ARBA" id="ARBA00022927"/>
    </source>
</evidence>
<proteinExistence type="inferred from homology"/>
<dbReference type="PANTHER" id="PTHR30081:SF1">
    <property type="entry name" value="PROTEIN TRANSLOCASE SUBUNIT SECD"/>
    <property type="match status" value="1"/>
</dbReference>
<dbReference type="NCBIfam" id="TIGR00916">
    <property type="entry name" value="2A0604s01"/>
    <property type="match status" value="1"/>
</dbReference>
<dbReference type="AlphaFoldDB" id="A0A9D1NN94"/>
<dbReference type="GO" id="GO:0015450">
    <property type="term" value="F:protein-transporting ATPase activity"/>
    <property type="evidence" value="ECO:0007669"/>
    <property type="project" value="InterPro"/>
</dbReference>
<feature type="transmembrane region" description="Helical" evidence="9">
    <location>
        <begin position="484"/>
        <end position="506"/>
    </location>
</feature>
<gene>
    <name evidence="9 14" type="primary">secD</name>
    <name evidence="10" type="synonym">secF</name>
    <name evidence="14" type="ORF">IAC79_06930</name>
</gene>
<dbReference type="EMBL" id="DVOR01000223">
    <property type="protein sequence ID" value="HIV09829.1"/>
    <property type="molecule type" value="Genomic_DNA"/>
</dbReference>
<dbReference type="InterPro" id="IPR055344">
    <property type="entry name" value="SecD_SecF_C_bact"/>
</dbReference>
<dbReference type="SUPFAM" id="SSF82866">
    <property type="entry name" value="Multidrug efflux transporter AcrB transmembrane domain"/>
    <property type="match status" value="2"/>
</dbReference>
<comment type="caution">
    <text evidence="9">Lacks conserved residue(s) required for the propagation of feature annotation.</text>
</comment>
<dbReference type="InterPro" id="IPR005665">
    <property type="entry name" value="SecF_bac"/>
</dbReference>
<evidence type="ECO:0000313" key="14">
    <source>
        <dbReference type="EMBL" id="HIV09829.1"/>
    </source>
</evidence>
<feature type="transmembrane region" description="Helical" evidence="9">
    <location>
        <begin position="512"/>
        <end position="536"/>
    </location>
</feature>
<dbReference type="Gene3D" id="3.30.70.3220">
    <property type="match status" value="1"/>
</dbReference>
<evidence type="ECO:0000256" key="9">
    <source>
        <dbReference type="HAMAP-Rule" id="MF_01463"/>
    </source>
</evidence>
<protein>
    <recommendedName>
        <fullName evidence="9 10">Multifunctional fusion protein</fullName>
    </recommendedName>
    <domain>
        <recommendedName>
            <fullName evidence="9">Protein translocase subunit SecD</fullName>
        </recommendedName>
    </domain>
    <domain>
        <recommendedName>
            <fullName evidence="10">Protein-export membrane protein SecF</fullName>
        </recommendedName>
    </domain>
</protein>
<dbReference type="NCBIfam" id="TIGR00966">
    <property type="entry name" value="transloc_SecF"/>
    <property type="match status" value="1"/>
</dbReference>
<feature type="transmembrane region" description="Helical" evidence="9">
    <location>
        <begin position="397"/>
        <end position="421"/>
    </location>
</feature>
<dbReference type="Pfam" id="PF21760">
    <property type="entry name" value="SecD_1st"/>
    <property type="match status" value="1"/>
</dbReference>
<keyword evidence="2 9" id="KW-0813">Transport</keyword>
<keyword evidence="5 9" id="KW-0653">Protein transport</keyword>
<dbReference type="InterPro" id="IPR054384">
    <property type="entry name" value="SecDF_P1_head"/>
</dbReference>
<keyword evidence="8 9" id="KW-0472">Membrane</keyword>
<dbReference type="HAMAP" id="MF_01464_B">
    <property type="entry name" value="SecF_B"/>
    <property type="match status" value="1"/>
</dbReference>
<evidence type="ECO:0000256" key="3">
    <source>
        <dbReference type="ARBA" id="ARBA00022475"/>
    </source>
</evidence>